<sequence>MAVNNYIPAIWHAGILENLHNAQVVVPTLNTDYEGDIVNGGEKVKITSFTQPTIKTYAGSITREGLTDAGQELLIDQQKYFAFLVDDVDKVQAAGNFDAVQADAAAGLADVAENFVISEMLASGTAGGGTAAITDFAGAWAVLVRLRKVLNKAKIPTTGRSAALNAEFASLLFGPGSHLIKANEAGTDDELRRGVLANDVLGFTLLESQASALANADKPAAIGYHGRSVGYADQIVKTRAQTVTDAFGDQVDGLHVYGSKVLRATAVQTYISA</sequence>
<gene>
    <name evidence="1" type="ORF">OERS_22640</name>
</gene>
<accession>A0ABX2Y3D7</accession>
<dbReference type="RefSeq" id="WP_068625812.1">
    <property type="nucleotide sequence ID" value="NZ_MAQA01000024.1"/>
</dbReference>
<comment type="caution">
    <text evidence="1">The sequence shown here is derived from an EMBL/GenBank/DDBJ whole genome shotgun (WGS) entry which is preliminary data.</text>
</comment>
<keyword evidence="2" id="KW-1185">Reference proteome</keyword>
<evidence type="ECO:0000313" key="1">
    <source>
        <dbReference type="EMBL" id="OCI31054.1"/>
    </source>
</evidence>
<evidence type="ECO:0000313" key="2">
    <source>
        <dbReference type="Proteomes" id="UP000093412"/>
    </source>
</evidence>
<name>A0ABX2Y3D7_9CELL</name>
<keyword evidence="1" id="KW-0946">Virion</keyword>
<keyword evidence="1" id="KW-0167">Capsid protein</keyword>
<dbReference type="EMBL" id="MAQA01000024">
    <property type="protein sequence ID" value="OCI31054.1"/>
    <property type="molecule type" value="Genomic_DNA"/>
</dbReference>
<organism evidence="1 2">
    <name type="scientific">Oerskovia enterophila</name>
    <dbReference type="NCBI Taxonomy" id="43678"/>
    <lineage>
        <taxon>Bacteria</taxon>
        <taxon>Bacillati</taxon>
        <taxon>Actinomycetota</taxon>
        <taxon>Actinomycetes</taxon>
        <taxon>Micrococcales</taxon>
        <taxon>Cellulomonadaceae</taxon>
        <taxon>Oerskovia</taxon>
    </lineage>
</organism>
<dbReference type="Proteomes" id="UP000093412">
    <property type="component" value="Unassembled WGS sequence"/>
</dbReference>
<protein>
    <submittedName>
        <fullName evidence="1">P22 coat protein-gene protein 5</fullName>
    </submittedName>
</protein>
<proteinExistence type="predicted"/>
<reference evidence="1 2" key="1">
    <citation type="submission" date="2016-06" db="EMBL/GenBank/DDBJ databases">
        <title>Genome sequence of Oerskovia enterophila DSM 43852.</title>
        <authorList>
            <person name="Poehlein A."/>
            <person name="Jag V."/>
            <person name="Bengelsdorf F.R."/>
            <person name="Daniel R."/>
            <person name="Duerre P."/>
        </authorList>
    </citation>
    <scope>NUCLEOTIDE SEQUENCE [LARGE SCALE GENOMIC DNA]</scope>
    <source>
        <strain evidence="1 2">DSM 43852</strain>
    </source>
</reference>